<protein>
    <recommendedName>
        <fullName evidence="11">Cytochrome b-c1 complex subunit 8</fullName>
    </recommendedName>
    <alternativeName>
        <fullName evidence="11">Complex III subunit 8</fullName>
    </alternativeName>
</protein>
<dbReference type="InterPro" id="IPR004205">
    <property type="entry name" value="Cyt_bc1_su8"/>
</dbReference>
<evidence type="ECO:0000256" key="8">
    <source>
        <dbReference type="ARBA" id="ARBA00022989"/>
    </source>
</evidence>
<keyword evidence="13" id="KW-1185">Reference proteome</keyword>
<evidence type="ECO:0000256" key="3">
    <source>
        <dbReference type="ARBA" id="ARBA00022448"/>
    </source>
</evidence>
<dbReference type="GO" id="GO:0045275">
    <property type="term" value="C:respiratory chain complex III"/>
    <property type="evidence" value="ECO:0007669"/>
    <property type="project" value="UniProtKB-UniRule"/>
</dbReference>
<evidence type="ECO:0000256" key="9">
    <source>
        <dbReference type="ARBA" id="ARBA00023128"/>
    </source>
</evidence>
<sequence length="101" mass="11167">MRASQVTFSGMPTGKKYMGWWGDMGGPTQRGIVSYAISPFQQNAMKGALKGYIFFGFKRIMAQAPYFALPFAVGYGLIAWAKKKNAYYNSKAGHLEAGHDE</sequence>
<dbReference type="PANTHER" id="PTHR12119">
    <property type="entry name" value="UBIQUINOL-CYTOCHROME C REDUCTASE COMPLEX UBIQUINONE-BINDING PROTEIN QP-C"/>
    <property type="match status" value="1"/>
</dbReference>
<keyword evidence="6 11" id="KW-0999">Mitochondrion inner membrane</keyword>
<dbReference type="SUPFAM" id="SSF81508">
    <property type="entry name" value="Ubiquinone-binding protein QP-C of cytochrome bc1 complex (Ubiquinol-cytochrome c reductase)"/>
    <property type="match status" value="1"/>
</dbReference>
<keyword evidence="5 11" id="KW-0812">Transmembrane</keyword>
<dbReference type="FunFam" id="1.20.5.210:FF:000001">
    <property type="entry name" value="Cytochrome b-c1 complex subunit 8"/>
    <property type="match status" value="1"/>
</dbReference>
<keyword evidence="7 11" id="KW-0249">Electron transport</keyword>
<proteinExistence type="inferred from homology"/>
<evidence type="ECO:0000256" key="10">
    <source>
        <dbReference type="ARBA" id="ARBA00023136"/>
    </source>
</evidence>
<comment type="function">
    <text evidence="11">Component of the ubiquinol-cytochrome c oxidoreductase, a multisubunit transmembrane complex that is part of the mitochondrial electron transport chain which drives oxidative phosphorylation. The complex plays an important role in the uptake of multiple carbon sources present in different host niches.</text>
</comment>
<dbReference type="AlphaFoldDB" id="A0A317XIM7"/>
<dbReference type="Pfam" id="PF02939">
    <property type="entry name" value="UcrQ"/>
    <property type="match status" value="1"/>
</dbReference>
<evidence type="ECO:0000256" key="2">
    <source>
        <dbReference type="ARBA" id="ARBA00007668"/>
    </source>
</evidence>
<keyword evidence="10 11" id="KW-0472">Membrane</keyword>
<accession>A0A317XIM7</accession>
<feature type="transmembrane region" description="Helical" evidence="11">
    <location>
        <begin position="64"/>
        <end position="81"/>
    </location>
</feature>
<comment type="subunit">
    <text evidence="11">Component of the ubiquinol-cytochrome c oxidoreductase (cytochrome b-c1 complex, complex III, CIII), a multisubunit enzyme composed of 3 respiratory subunits cytochrome b, cytochrome c1 and Rieske protein, 2 core protein subunits, and additional low-molecular weight protein subunits. The complex exists as an obligatory dimer and forms supercomplexes (SCs) in the inner mitochondrial membrane with cytochrome c oxidase (complex IV, CIV).</text>
</comment>
<dbReference type="InParanoid" id="A0A317XIM7"/>
<comment type="subcellular location">
    <subcellularLocation>
        <location evidence="1 11">Mitochondrion inner membrane</location>
        <topology evidence="1 11">Single-pass membrane protein</topology>
    </subcellularLocation>
</comment>
<keyword evidence="9 11" id="KW-0496">Mitochondrion</keyword>
<evidence type="ECO:0000256" key="6">
    <source>
        <dbReference type="ARBA" id="ARBA00022792"/>
    </source>
</evidence>
<dbReference type="GO" id="GO:0006122">
    <property type="term" value="P:mitochondrial electron transport, ubiquinol to cytochrome c"/>
    <property type="evidence" value="ECO:0007669"/>
    <property type="project" value="UniProtKB-UniRule"/>
</dbReference>
<dbReference type="Gene3D" id="1.20.5.210">
    <property type="entry name" value="Cytochrome b-c1 complex subunit 8"/>
    <property type="match status" value="1"/>
</dbReference>
<keyword evidence="8 11" id="KW-1133">Transmembrane helix</keyword>
<evidence type="ECO:0000256" key="1">
    <source>
        <dbReference type="ARBA" id="ARBA00004434"/>
    </source>
</evidence>
<dbReference type="OrthoDB" id="6683853at2759"/>
<dbReference type="EMBL" id="KZ819203">
    <property type="protein sequence ID" value="PWY97662.1"/>
    <property type="molecule type" value="Genomic_DNA"/>
</dbReference>
<name>A0A317XIM7_9BASI</name>
<evidence type="ECO:0000313" key="13">
    <source>
        <dbReference type="Proteomes" id="UP000246740"/>
    </source>
</evidence>
<dbReference type="Proteomes" id="UP000246740">
    <property type="component" value="Unassembled WGS sequence"/>
</dbReference>
<organism evidence="12 13">
    <name type="scientific">Testicularia cyperi</name>
    <dbReference type="NCBI Taxonomy" id="1882483"/>
    <lineage>
        <taxon>Eukaryota</taxon>
        <taxon>Fungi</taxon>
        <taxon>Dikarya</taxon>
        <taxon>Basidiomycota</taxon>
        <taxon>Ustilaginomycotina</taxon>
        <taxon>Ustilaginomycetes</taxon>
        <taxon>Ustilaginales</taxon>
        <taxon>Anthracoideaceae</taxon>
        <taxon>Testicularia</taxon>
    </lineage>
</organism>
<evidence type="ECO:0000256" key="4">
    <source>
        <dbReference type="ARBA" id="ARBA00022660"/>
    </source>
</evidence>
<evidence type="ECO:0000256" key="7">
    <source>
        <dbReference type="ARBA" id="ARBA00022982"/>
    </source>
</evidence>
<gene>
    <name evidence="12" type="ORF">BCV70DRAFT_213431</name>
</gene>
<dbReference type="STRING" id="1882483.A0A317XIM7"/>
<dbReference type="PANTHER" id="PTHR12119:SF2">
    <property type="entry name" value="CYTOCHROME B-C1 COMPLEX SUBUNIT 8"/>
    <property type="match status" value="1"/>
</dbReference>
<comment type="similarity">
    <text evidence="2 11">Belongs to the UQCRQ/QCR8 family.</text>
</comment>
<dbReference type="InterPro" id="IPR036642">
    <property type="entry name" value="Cyt_bc1_su8_sf"/>
</dbReference>
<evidence type="ECO:0000256" key="5">
    <source>
        <dbReference type="ARBA" id="ARBA00022692"/>
    </source>
</evidence>
<dbReference type="GO" id="GO:0005743">
    <property type="term" value="C:mitochondrial inner membrane"/>
    <property type="evidence" value="ECO:0007669"/>
    <property type="project" value="UniProtKB-SubCell"/>
</dbReference>
<keyword evidence="3 11" id="KW-0813">Transport</keyword>
<evidence type="ECO:0000256" key="11">
    <source>
        <dbReference type="RuleBase" id="RU368118"/>
    </source>
</evidence>
<evidence type="ECO:0000313" key="12">
    <source>
        <dbReference type="EMBL" id="PWY97662.1"/>
    </source>
</evidence>
<dbReference type="FunCoup" id="A0A317XIM7">
    <property type="interactions" value="119"/>
</dbReference>
<reference evidence="12 13" key="1">
    <citation type="journal article" date="2018" name="Mol. Biol. Evol.">
        <title>Broad Genomic Sampling Reveals a Smut Pathogenic Ancestry of the Fungal Clade Ustilaginomycotina.</title>
        <authorList>
            <person name="Kijpornyongpan T."/>
            <person name="Mondo S.J."/>
            <person name="Barry K."/>
            <person name="Sandor L."/>
            <person name="Lee J."/>
            <person name="Lipzen A."/>
            <person name="Pangilinan J."/>
            <person name="LaButti K."/>
            <person name="Hainaut M."/>
            <person name="Henrissat B."/>
            <person name="Grigoriev I.V."/>
            <person name="Spatafora J.W."/>
            <person name="Aime M.C."/>
        </authorList>
    </citation>
    <scope>NUCLEOTIDE SEQUENCE [LARGE SCALE GENOMIC DNA]</scope>
    <source>
        <strain evidence="12 13">MCA 3645</strain>
    </source>
</reference>
<keyword evidence="4 11" id="KW-0679">Respiratory chain</keyword>